<proteinExistence type="predicted"/>
<keyword evidence="3" id="KW-1185">Reference proteome</keyword>
<protein>
    <submittedName>
        <fullName evidence="2">Uncharacterized protein</fullName>
    </submittedName>
</protein>
<evidence type="ECO:0000256" key="1">
    <source>
        <dbReference type="SAM" id="Phobius"/>
    </source>
</evidence>
<sequence>MARSAQLLEALRGDASPAWIAALVIGGALLLLFVVLLGGPRDDRPRRR</sequence>
<evidence type="ECO:0000313" key="3">
    <source>
        <dbReference type="Proteomes" id="UP001212803"/>
    </source>
</evidence>
<dbReference type="EMBL" id="CP115149">
    <property type="protein sequence ID" value="WBL36759.1"/>
    <property type="molecule type" value="Genomic_DNA"/>
</dbReference>
<feature type="transmembrane region" description="Helical" evidence="1">
    <location>
        <begin position="18"/>
        <end position="38"/>
    </location>
</feature>
<keyword evidence="1" id="KW-0472">Membrane</keyword>
<evidence type="ECO:0000313" key="2">
    <source>
        <dbReference type="EMBL" id="WBL36759.1"/>
    </source>
</evidence>
<gene>
    <name evidence="2" type="ORF">O0235_04150</name>
</gene>
<accession>A0ABY7M898</accession>
<reference evidence="2 3" key="1">
    <citation type="journal article" date="2023" name="ISME J.">
        <title>Thermophilic Dehalococcoidia with unusual traits shed light on an unexpected past.</title>
        <authorList>
            <person name="Palmer M."/>
            <person name="Covington J.K."/>
            <person name="Zhou E.M."/>
            <person name="Thomas S.C."/>
            <person name="Habib N."/>
            <person name="Seymour C.O."/>
            <person name="Lai D."/>
            <person name="Johnston J."/>
            <person name="Hashimi A."/>
            <person name="Jiao J.Y."/>
            <person name="Muok A.R."/>
            <person name="Liu L."/>
            <person name="Xian W.D."/>
            <person name="Zhi X.Y."/>
            <person name="Li M.M."/>
            <person name="Silva L.P."/>
            <person name="Bowen B.P."/>
            <person name="Louie K."/>
            <person name="Briegel A."/>
            <person name="Pett-Ridge J."/>
            <person name="Weber P.K."/>
            <person name="Tocheva E.I."/>
            <person name="Woyke T."/>
            <person name="Northen T.R."/>
            <person name="Mayali X."/>
            <person name="Li W.J."/>
            <person name="Hedlund B.P."/>
        </authorList>
    </citation>
    <scope>NUCLEOTIDE SEQUENCE [LARGE SCALE GENOMIC DNA]</scope>
    <source>
        <strain evidence="2 3">YIM 72310</strain>
    </source>
</reference>
<keyword evidence="1" id="KW-0812">Transmembrane</keyword>
<name>A0ABY7M898_9CHLR</name>
<dbReference type="Proteomes" id="UP001212803">
    <property type="component" value="Chromosome"/>
</dbReference>
<organism evidence="2 3">
    <name type="scientific">Tepidiforma flava</name>
    <dbReference type="NCBI Taxonomy" id="3004094"/>
    <lineage>
        <taxon>Bacteria</taxon>
        <taxon>Bacillati</taxon>
        <taxon>Chloroflexota</taxon>
        <taxon>Tepidiformia</taxon>
        <taxon>Tepidiformales</taxon>
        <taxon>Tepidiformaceae</taxon>
        <taxon>Tepidiforma</taxon>
    </lineage>
</organism>
<dbReference type="RefSeq" id="WP_270057276.1">
    <property type="nucleotide sequence ID" value="NZ_CP115149.1"/>
</dbReference>
<keyword evidence="1" id="KW-1133">Transmembrane helix</keyword>